<evidence type="ECO:0000313" key="2">
    <source>
        <dbReference type="Proteomes" id="UP000790709"/>
    </source>
</evidence>
<proteinExistence type="predicted"/>
<feature type="non-terminal residue" evidence="1">
    <location>
        <position position="154"/>
    </location>
</feature>
<reference evidence="1" key="1">
    <citation type="journal article" date="2021" name="New Phytol.">
        <title>Evolutionary innovations through gain and loss of genes in the ectomycorrhizal Boletales.</title>
        <authorList>
            <person name="Wu G."/>
            <person name="Miyauchi S."/>
            <person name="Morin E."/>
            <person name="Kuo A."/>
            <person name="Drula E."/>
            <person name="Varga T."/>
            <person name="Kohler A."/>
            <person name="Feng B."/>
            <person name="Cao Y."/>
            <person name="Lipzen A."/>
            <person name="Daum C."/>
            <person name="Hundley H."/>
            <person name="Pangilinan J."/>
            <person name="Johnson J."/>
            <person name="Barry K."/>
            <person name="LaButti K."/>
            <person name="Ng V."/>
            <person name="Ahrendt S."/>
            <person name="Min B."/>
            <person name="Choi I.G."/>
            <person name="Park H."/>
            <person name="Plett J.M."/>
            <person name="Magnuson J."/>
            <person name="Spatafora J.W."/>
            <person name="Nagy L.G."/>
            <person name="Henrissat B."/>
            <person name="Grigoriev I.V."/>
            <person name="Yang Z.L."/>
            <person name="Xu J."/>
            <person name="Martin F.M."/>
        </authorList>
    </citation>
    <scope>NUCLEOTIDE SEQUENCE</scope>
    <source>
        <strain evidence="1">KUC20120723A-06</strain>
    </source>
</reference>
<comment type="caution">
    <text evidence="1">The sequence shown here is derived from an EMBL/GenBank/DDBJ whole genome shotgun (WGS) entry which is preliminary data.</text>
</comment>
<keyword evidence="2" id="KW-1185">Reference proteome</keyword>
<evidence type="ECO:0000313" key="1">
    <source>
        <dbReference type="EMBL" id="KAH7922870.1"/>
    </source>
</evidence>
<organism evidence="1 2">
    <name type="scientific">Leucogyrophana mollusca</name>
    <dbReference type="NCBI Taxonomy" id="85980"/>
    <lineage>
        <taxon>Eukaryota</taxon>
        <taxon>Fungi</taxon>
        <taxon>Dikarya</taxon>
        <taxon>Basidiomycota</taxon>
        <taxon>Agaricomycotina</taxon>
        <taxon>Agaricomycetes</taxon>
        <taxon>Agaricomycetidae</taxon>
        <taxon>Boletales</taxon>
        <taxon>Boletales incertae sedis</taxon>
        <taxon>Leucogyrophana</taxon>
    </lineage>
</organism>
<feature type="non-terminal residue" evidence="1">
    <location>
        <position position="1"/>
    </location>
</feature>
<accession>A0ACB8BAZ9</accession>
<name>A0ACB8BAZ9_9AGAM</name>
<sequence>LAYSPDGHWIATASLGPEQVVHLGDAGTGRQVREPLECDDRIAYVGFSPDGLRIAIGLRNGSFEVFDTATGECLGKAMLGHEIYVADTESPADGQRIVSAGYDSTVQAWDWRHDDRLKNLRAGSLANSVQFFPGGRYTVNVSNDGEMSLWDTES</sequence>
<dbReference type="EMBL" id="MU266469">
    <property type="protein sequence ID" value="KAH7922870.1"/>
    <property type="molecule type" value="Genomic_DNA"/>
</dbReference>
<dbReference type="Proteomes" id="UP000790709">
    <property type="component" value="Unassembled WGS sequence"/>
</dbReference>
<gene>
    <name evidence="1" type="ORF">BV22DRAFT_989993</name>
</gene>
<protein>
    <submittedName>
        <fullName evidence="1">YVTN repeat-like/Quino protein amine dehydrogenase</fullName>
    </submittedName>
</protein>